<dbReference type="PaxDb" id="4097-A0A1S4BI39"/>
<dbReference type="OrthoDB" id="1937287at2759"/>
<evidence type="ECO:0008006" key="2">
    <source>
        <dbReference type="Google" id="ProtNLM"/>
    </source>
</evidence>
<dbReference type="Gene3D" id="2.40.70.10">
    <property type="entry name" value="Acid Proteases"/>
    <property type="match status" value="2"/>
</dbReference>
<sequence>MAPRTLLSNTEKNPKETIKVVFLRSGKIVVDPVMKARPEVVNKQTETLEAKKCKMQNGQSSGVQEEIEESRHMPALLFPQKMKRERLDNYFGRFLEMLKQLYVNISFTEVLIQMPAFLKEILSSKKKLNEITVSMLNVHYNAILQNKISQKCEDPRSFTIPCSLGNEKFDKAIYDSGVSINLMPLSVFRKLKGIIEDILEWVDKFVFPVDFILVDMEVNKEVPLILGRPFLCTSRAILDIYEGQLMLRVGNEKVVFQMERMMKYPNDEASAYSCFKLDIVGELVEKYKLENLVGDTLERCITQSSTVDDEDPEIKKKDEALEIEDQLVDEEELK</sequence>
<reference evidence="1" key="1">
    <citation type="submission" date="2025-08" db="UniProtKB">
        <authorList>
            <consortium name="RefSeq"/>
        </authorList>
    </citation>
    <scope>IDENTIFICATION</scope>
</reference>
<dbReference type="KEGG" id="nta:107808519"/>
<proteinExistence type="predicted"/>
<dbReference type="PANTHER" id="PTHR33067">
    <property type="entry name" value="RNA-DIRECTED DNA POLYMERASE-RELATED"/>
    <property type="match status" value="1"/>
</dbReference>
<accession>A0A1S4BI39</accession>
<dbReference type="CDD" id="cd00303">
    <property type="entry name" value="retropepsin_like"/>
    <property type="match status" value="1"/>
</dbReference>
<dbReference type="RefSeq" id="XP_016488544.1">
    <property type="nucleotide sequence ID" value="XM_016633058.1"/>
</dbReference>
<protein>
    <recommendedName>
        <fullName evidence="2">Aspartic peptidase DDI1-type domain-containing protein</fullName>
    </recommendedName>
</protein>
<dbReference type="AlphaFoldDB" id="A0A1S4BI39"/>
<gene>
    <name evidence="1" type="primary">LOC107808519</name>
</gene>
<dbReference type="InterPro" id="IPR021109">
    <property type="entry name" value="Peptidase_aspartic_dom_sf"/>
</dbReference>
<dbReference type="PANTHER" id="PTHR33067:SF31">
    <property type="entry name" value="RNA-DIRECTED DNA POLYMERASE"/>
    <property type="match status" value="1"/>
</dbReference>
<evidence type="ECO:0000313" key="1">
    <source>
        <dbReference type="RefSeq" id="XP_016488544.1"/>
    </source>
</evidence>
<name>A0A1S4BI39_TOBAC</name>
<organism evidence="1">
    <name type="scientific">Nicotiana tabacum</name>
    <name type="common">Common tobacco</name>
    <dbReference type="NCBI Taxonomy" id="4097"/>
    <lineage>
        <taxon>Eukaryota</taxon>
        <taxon>Viridiplantae</taxon>
        <taxon>Streptophyta</taxon>
        <taxon>Embryophyta</taxon>
        <taxon>Tracheophyta</taxon>
        <taxon>Spermatophyta</taxon>
        <taxon>Magnoliopsida</taxon>
        <taxon>eudicotyledons</taxon>
        <taxon>Gunneridae</taxon>
        <taxon>Pentapetalae</taxon>
        <taxon>asterids</taxon>
        <taxon>lamiids</taxon>
        <taxon>Solanales</taxon>
        <taxon>Solanaceae</taxon>
        <taxon>Nicotianoideae</taxon>
        <taxon>Nicotianeae</taxon>
        <taxon>Nicotiana</taxon>
    </lineage>
</organism>